<protein>
    <recommendedName>
        <fullName evidence="9">EGF-like domain-containing protein</fullName>
    </recommendedName>
</protein>
<reference evidence="10 11" key="1">
    <citation type="submission" date="2017-12" db="EMBL/GenBank/DDBJ databases">
        <title>Hemimetabolous genomes reveal molecular basis of termite eusociality.</title>
        <authorList>
            <person name="Harrison M.C."/>
            <person name="Jongepier E."/>
            <person name="Robertson H.M."/>
            <person name="Arning N."/>
            <person name="Bitard-Feildel T."/>
            <person name="Chao H."/>
            <person name="Childers C.P."/>
            <person name="Dinh H."/>
            <person name="Doddapaneni H."/>
            <person name="Dugan S."/>
            <person name="Gowin J."/>
            <person name="Greiner C."/>
            <person name="Han Y."/>
            <person name="Hu H."/>
            <person name="Hughes D.S.T."/>
            <person name="Huylmans A.-K."/>
            <person name="Kemena C."/>
            <person name="Kremer L.P.M."/>
            <person name="Lee S.L."/>
            <person name="Lopez-Ezquerra A."/>
            <person name="Mallet L."/>
            <person name="Monroy-Kuhn J.M."/>
            <person name="Moser A."/>
            <person name="Murali S.C."/>
            <person name="Muzny D.M."/>
            <person name="Otani S."/>
            <person name="Piulachs M.-D."/>
            <person name="Poelchau M."/>
            <person name="Qu J."/>
            <person name="Schaub F."/>
            <person name="Wada-Katsumata A."/>
            <person name="Worley K.C."/>
            <person name="Xie Q."/>
            <person name="Ylla G."/>
            <person name="Poulsen M."/>
            <person name="Gibbs R.A."/>
            <person name="Schal C."/>
            <person name="Richards S."/>
            <person name="Belles X."/>
            <person name="Korb J."/>
            <person name="Bornberg-Bauer E."/>
        </authorList>
    </citation>
    <scope>NUCLEOTIDE SEQUENCE [LARGE SCALE GENOMIC DNA]</scope>
    <source>
        <tissue evidence="10">Whole body</tissue>
    </source>
</reference>
<evidence type="ECO:0000256" key="5">
    <source>
        <dbReference type="ARBA" id="ARBA00022989"/>
    </source>
</evidence>
<dbReference type="InterPro" id="IPR021910">
    <property type="entry name" value="NGX6/PGAP6/MYMK"/>
</dbReference>
<accession>A0A2J7Q193</accession>
<comment type="caution">
    <text evidence="7">Lacks conserved residue(s) required for the propagation of feature annotation.</text>
</comment>
<dbReference type="Pfam" id="PF12036">
    <property type="entry name" value="DUF3522"/>
    <property type="match status" value="1"/>
</dbReference>
<keyword evidence="6 8" id="KW-0472">Membrane</keyword>
<dbReference type="PROSITE" id="PS01186">
    <property type="entry name" value="EGF_2"/>
    <property type="match status" value="1"/>
</dbReference>
<keyword evidence="7" id="KW-0245">EGF-like domain</keyword>
<evidence type="ECO:0000256" key="8">
    <source>
        <dbReference type="SAM" id="Phobius"/>
    </source>
</evidence>
<feature type="disulfide bond" evidence="7">
    <location>
        <begin position="564"/>
        <end position="573"/>
    </location>
</feature>
<keyword evidence="7" id="KW-1015">Disulfide bond</keyword>
<dbReference type="PROSITE" id="PS00022">
    <property type="entry name" value="EGF_1"/>
    <property type="match status" value="1"/>
</dbReference>
<keyword evidence="3" id="KW-1003">Cell membrane</keyword>
<dbReference type="PANTHER" id="PTHR14319">
    <property type="entry name" value="FIVE-SPAN TRANSMEMBRANE PROTEIN M83"/>
    <property type="match status" value="1"/>
</dbReference>
<evidence type="ECO:0000256" key="2">
    <source>
        <dbReference type="ARBA" id="ARBA00005542"/>
    </source>
</evidence>
<evidence type="ECO:0000313" key="11">
    <source>
        <dbReference type="Proteomes" id="UP000235965"/>
    </source>
</evidence>
<feature type="transmembrane region" description="Helical" evidence="8">
    <location>
        <begin position="730"/>
        <end position="751"/>
    </location>
</feature>
<dbReference type="PANTHER" id="PTHR14319:SF3">
    <property type="entry name" value="TRANSMEMBRANE PROTEIN-LIKE PROTEIN"/>
    <property type="match status" value="1"/>
</dbReference>
<dbReference type="InParanoid" id="A0A2J7Q193"/>
<comment type="similarity">
    <text evidence="2">Belongs to the TMEM8 family.</text>
</comment>
<keyword evidence="5 8" id="KW-1133">Transmembrane helix</keyword>
<dbReference type="AlphaFoldDB" id="A0A2J7Q193"/>
<dbReference type="GO" id="GO:0005886">
    <property type="term" value="C:plasma membrane"/>
    <property type="evidence" value="ECO:0007669"/>
    <property type="project" value="UniProtKB-SubCell"/>
</dbReference>
<evidence type="ECO:0000256" key="1">
    <source>
        <dbReference type="ARBA" id="ARBA00004651"/>
    </source>
</evidence>
<gene>
    <name evidence="10" type="ORF">B7P43_G01614</name>
</gene>
<dbReference type="InterPro" id="IPR000742">
    <property type="entry name" value="EGF"/>
</dbReference>
<dbReference type="Proteomes" id="UP000235965">
    <property type="component" value="Unassembled WGS sequence"/>
</dbReference>
<comment type="caution">
    <text evidence="10">The sequence shown here is derived from an EMBL/GenBank/DDBJ whole genome shotgun (WGS) entry which is preliminary data.</text>
</comment>
<feature type="transmembrane region" description="Helical" evidence="8">
    <location>
        <begin position="696"/>
        <end position="718"/>
    </location>
</feature>
<evidence type="ECO:0000256" key="3">
    <source>
        <dbReference type="ARBA" id="ARBA00022475"/>
    </source>
</evidence>
<feature type="transmembrane region" description="Helical" evidence="8">
    <location>
        <begin position="757"/>
        <end position="776"/>
    </location>
</feature>
<name>A0A2J7Q193_9NEOP</name>
<sequence length="823" mass="91597">MVVPCVEFDSYVWKLQLRVLVIVSITGAYGILPEASQEGMLHPYKSYADVTLFHYTVPPEVRVATWEFAAFMDNPKCPIKDVHIYIQHGSYPVMSPDNSSFPPNVYTGRTSLHYITTKSAYQPHDATIFPVYNPLPGNWFVAAYISHWDQHVRQEGLGHKCHYSLGSVALWSQVMGIPVVSPGVPKTVVTIDNFSYYKIFIPAGTWHFTVKISNCEFRVNSVTLFNNSSDTMPDCIQSLALHARALPTFNPRIVIGNLSTESEFTFTETEPFTDGYYYLLVVSESQVSFNVAVTTTECSVQALGRSFAKQLAQMTESLTQSVMIRHSNNTVKSDWASTIVFANSSKVHDLGSLAGTNIPQYKSEAEEDADTTNDPCLPTFQLARIKHAQDFADTFLLQGREWYATWVALTDLYPVIVQLEILPFVDIGGTLNINIHLDELLIPIKNASSQYLTVTACIRKGRVPSRNNGNIECPPELMLSISSEGLATADATKLVPYPEPDMWFIAFQAKCIYNSSVVPCPVQEVMVSLDIRTQPCVFAGEPCGLKGICQETHKGLHFFTSCTCLGGYKGWGCTDGSKATPESLLLLTTLLLTLSNVFFLPAVLLAVRRHLLTEAFIYLATMIFSTFYHACDQDFYTYCVTKYEVLQFCDFFCSILAFWVTLIAIAGIPPRAASTLHMVGVLIIAVGVEYNRTGLLVFIIPFGLGVVIPVAAWSIRCCRQRTCIHLQRSLVLLLLPGVLLAAIGLILFAFIETEANYQYVHSAWHIVIALSLVFLLPRRCSRQQYGSCQGSNESELFDVNDYYSASPVFVVTSDLDNLLTTQS</sequence>
<evidence type="ECO:0000256" key="6">
    <source>
        <dbReference type="ARBA" id="ARBA00023136"/>
    </source>
</evidence>
<dbReference type="PROSITE" id="PS50026">
    <property type="entry name" value="EGF_3"/>
    <property type="match status" value="1"/>
</dbReference>
<evidence type="ECO:0000259" key="9">
    <source>
        <dbReference type="PROSITE" id="PS50026"/>
    </source>
</evidence>
<keyword evidence="11" id="KW-1185">Reference proteome</keyword>
<keyword evidence="4 8" id="KW-0812">Transmembrane</keyword>
<evidence type="ECO:0000256" key="4">
    <source>
        <dbReference type="ARBA" id="ARBA00022692"/>
    </source>
</evidence>
<feature type="domain" description="EGF-like" evidence="9">
    <location>
        <begin position="532"/>
        <end position="574"/>
    </location>
</feature>
<feature type="transmembrane region" description="Helical" evidence="8">
    <location>
        <begin position="672"/>
        <end position="690"/>
    </location>
</feature>
<evidence type="ECO:0000256" key="7">
    <source>
        <dbReference type="PROSITE-ProRule" id="PRU00076"/>
    </source>
</evidence>
<feature type="transmembrane region" description="Helical" evidence="8">
    <location>
        <begin position="611"/>
        <end position="630"/>
    </location>
</feature>
<proteinExistence type="inferred from homology"/>
<dbReference type="OrthoDB" id="69646at2759"/>
<comment type="subcellular location">
    <subcellularLocation>
        <location evidence="1">Cell membrane</location>
        <topology evidence="1">Multi-pass membrane protein</topology>
    </subcellularLocation>
</comment>
<feature type="transmembrane region" description="Helical" evidence="8">
    <location>
        <begin position="645"/>
        <end position="665"/>
    </location>
</feature>
<feature type="transmembrane region" description="Helical" evidence="8">
    <location>
        <begin position="584"/>
        <end position="604"/>
    </location>
</feature>
<organism evidence="10 11">
    <name type="scientific">Cryptotermes secundus</name>
    <dbReference type="NCBI Taxonomy" id="105785"/>
    <lineage>
        <taxon>Eukaryota</taxon>
        <taxon>Metazoa</taxon>
        <taxon>Ecdysozoa</taxon>
        <taxon>Arthropoda</taxon>
        <taxon>Hexapoda</taxon>
        <taxon>Insecta</taxon>
        <taxon>Pterygota</taxon>
        <taxon>Neoptera</taxon>
        <taxon>Polyneoptera</taxon>
        <taxon>Dictyoptera</taxon>
        <taxon>Blattodea</taxon>
        <taxon>Blattoidea</taxon>
        <taxon>Termitoidae</taxon>
        <taxon>Kalotermitidae</taxon>
        <taxon>Cryptotermitinae</taxon>
        <taxon>Cryptotermes</taxon>
    </lineage>
</organism>
<evidence type="ECO:0000313" key="10">
    <source>
        <dbReference type="EMBL" id="PNF22329.1"/>
    </source>
</evidence>
<dbReference type="EMBL" id="NEVH01019959">
    <property type="protein sequence ID" value="PNF22329.1"/>
    <property type="molecule type" value="Genomic_DNA"/>
</dbReference>